<evidence type="ECO:0000313" key="2">
    <source>
        <dbReference type="Proteomes" id="UP000673394"/>
    </source>
</evidence>
<accession>A0ABS5C6Y4</accession>
<dbReference type="GO" id="GO:0051213">
    <property type="term" value="F:dioxygenase activity"/>
    <property type="evidence" value="ECO:0007669"/>
    <property type="project" value="UniProtKB-KW"/>
</dbReference>
<organism evidence="1 2">
    <name type="scientific">Paenibacillus lignilyticus</name>
    <dbReference type="NCBI Taxonomy" id="1172615"/>
    <lineage>
        <taxon>Bacteria</taxon>
        <taxon>Bacillati</taxon>
        <taxon>Bacillota</taxon>
        <taxon>Bacilli</taxon>
        <taxon>Bacillales</taxon>
        <taxon>Paenibacillaceae</taxon>
        <taxon>Paenibacillus</taxon>
    </lineage>
</organism>
<keyword evidence="1" id="KW-0223">Dioxygenase</keyword>
<comment type="caution">
    <text evidence="1">The sequence shown here is derived from an EMBL/GenBank/DDBJ whole genome shotgun (WGS) entry which is preliminary data.</text>
</comment>
<name>A0ABS5C6Y4_9BACL</name>
<dbReference type="Gene3D" id="2.60.120.620">
    <property type="entry name" value="q2cbj1_9rhob like domain"/>
    <property type="match status" value="1"/>
</dbReference>
<keyword evidence="2" id="KW-1185">Reference proteome</keyword>
<dbReference type="PANTHER" id="PTHR40128:SF1">
    <property type="entry name" value="PHYTANOYL-COA HYDROXYLASE"/>
    <property type="match status" value="1"/>
</dbReference>
<dbReference type="Proteomes" id="UP000673394">
    <property type="component" value="Unassembled WGS sequence"/>
</dbReference>
<reference evidence="1 2" key="1">
    <citation type="submission" date="2021-04" db="EMBL/GenBank/DDBJ databases">
        <title>Paenibacillus sp. DLE-14 whole genome sequence.</title>
        <authorList>
            <person name="Ham Y.J."/>
        </authorList>
    </citation>
    <scope>NUCLEOTIDE SEQUENCE [LARGE SCALE GENOMIC DNA]</scope>
    <source>
        <strain evidence="1 2">DLE-14</strain>
    </source>
</reference>
<dbReference type="EMBL" id="JAGKSP010000001">
    <property type="protein sequence ID" value="MBP3961205.1"/>
    <property type="molecule type" value="Genomic_DNA"/>
</dbReference>
<proteinExistence type="predicted"/>
<evidence type="ECO:0000313" key="1">
    <source>
        <dbReference type="EMBL" id="MBP3961205.1"/>
    </source>
</evidence>
<sequence length="302" mass="34551">MIWEVIALTVKVKIGECELEMNGPYLTELRDSNDILDDEAKLRERLKEDGYLFIRDFHNRSIVQQARLAFLQRINEQGKLMPGTALEEGVINASNKAAGFQGSENQPQELLDVVNSESTMQFFERFLGGECITYDYKWVRAVETGGFTGAHYDIVYMGRGTKNLYTLWTPLDDIPYELGGLAILLGSQHFDRIRETYGQMDVDRDRVDGWFSSDPLELINRYGGRWATAEFRAGDAILFGMYTMHGSLTNQTNRYRFSADTRYQLKSEPVDERWIGVKPKGHYGWHAGPTVSMEDARAKWGV</sequence>
<dbReference type="SUPFAM" id="SSF51197">
    <property type="entry name" value="Clavaminate synthase-like"/>
    <property type="match status" value="1"/>
</dbReference>
<dbReference type="PANTHER" id="PTHR40128">
    <property type="entry name" value="EXPRESSED PROTEIN"/>
    <property type="match status" value="1"/>
</dbReference>
<keyword evidence="1" id="KW-0560">Oxidoreductase</keyword>
<protein>
    <submittedName>
        <fullName evidence="1">Phytanoyl-CoA dioxygenase family protein</fullName>
    </submittedName>
</protein>
<dbReference type="Pfam" id="PF05721">
    <property type="entry name" value="PhyH"/>
    <property type="match status" value="1"/>
</dbReference>
<gene>
    <name evidence="1" type="ORF">I8J30_00640</name>
</gene>
<dbReference type="InterPro" id="IPR008775">
    <property type="entry name" value="Phytyl_CoA_dOase-like"/>
</dbReference>